<proteinExistence type="predicted"/>
<dbReference type="PANTHER" id="PTHR11474">
    <property type="entry name" value="TYROSINASE FAMILY MEMBER"/>
    <property type="match status" value="1"/>
</dbReference>
<evidence type="ECO:0000256" key="1">
    <source>
        <dbReference type="ARBA" id="ARBA00022723"/>
    </source>
</evidence>
<dbReference type="Pfam" id="PF00264">
    <property type="entry name" value="Tyrosinase"/>
    <property type="match status" value="1"/>
</dbReference>
<feature type="domain" description="Tyrosinase copper-binding" evidence="4">
    <location>
        <begin position="108"/>
        <end position="125"/>
    </location>
</feature>
<sequence length="556" mass="62678">MIWKSYLVSLLGLGAVPLVHSQTPYPITGVTVDPRSGGVPLRQNINQLQSQGGPKWDLYISALRAMFDRNASDQLSYFQISGIHGRPYVEWNGGGSKISNGWQGYCPHGENLFLPWHRTYVLLFEQVLVDHARRIAQQYPRRYRNEYLQAAESLRAPYWDWAADNDVPPATVPRTIRINVPDGDRLRQVDVDNPLASFQFPRDALSGNYGSFEAQGRNITTRCAAPGSYPNDANRNMDRRPYRQWTYDALTLSRDFSEFSSTGESGISLEQIHNGVHWDAGCGGLFLDADYSAFDPLFMLHHTNVDRLWAYWQTIHPEHSMFRRTYKGRARYSTPGGSNITPRSPLQPFYQRPGVFHSTESIASLRNLGYAYEGLEHWAKSQEQMAQDSKRLINRLYAPSNQAHKRLMAREEVMTRYFATIAVNVTEFERPCSVEVYLDGARVGGLVVMMQPETGTIYGNLGLDDVVEAQGMRNLTVEQTIKKIQASLEVEIVKRDGSLVPLDSVSGLDVGLEDVPVTPPAADDELPRYGAARQRSAGAHARSHGRNCRCRKGKTY</sequence>
<evidence type="ECO:0000259" key="5">
    <source>
        <dbReference type="PROSITE" id="PS00498"/>
    </source>
</evidence>
<dbReference type="InterPro" id="IPR008922">
    <property type="entry name" value="Di-copper_centre_dom_sf"/>
</dbReference>
<dbReference type="InterPro" id="IPR050316">
    <property type="entry name" value="Tyrosinase/Hemocyanin"/>
</dbReference>
<dbReference type="InterPro" id="IPR002227">
    <property type="entry name" value="Tyrosinase_Cu-bd"/>
</dbReference>
<dbReference type="GO" id="GO:0016491">
    <property type="term" value="F:oxidoreductase activity"/>
    <property type="evidence" value="ECO:0007669"/>
    <property type="project" value="InterPro"/>
</dbReference>
<evidence type="ECO:0000313" key="7">
    <source>
        <dbReference type="Proteomes" id="UP000028045"/>
    </source>
</evidence>
<keyword evidence="7" id="KW-1185">Reference proteome</keyword>
<dbReference type="HOGENOM" id="CLU_013691_2_0_1"/>
<dbReference type="PROSITE" id="PS00498">
    <property type="entry name" value="TYROSINASE_2"/>
    <property type="match status" value="1"/>
</dbReference>
<feature type="region of interest" description="Disordered" evidence="2">
    <location>
        <begin position="535"/>
        <end position="556"/>
    </location>
</feature>
<keyword evidence="3" id="KW-0732">Signal</keyword>
<dbReference type="PANTHER" id="PTHR11474:SF131">
    <property type="entry name" value="TYROSINASE COPPER-BINDING DOMAIN-CONTAINING PROTEIN"/>
    <property type="match status" value="1"/>
</dbReference>
<organism evidence="6 7">
    <name type="scientific">Stachybotrys chartarum (strain CBS 109288 / IBT 7711)</name>
    <name type="common">Toxic black mold</name>
    <name type="synonym">Stilbospora chartarum</name>
    <dbReference type="NCBI Taxonomy" id="1280523"/>
    <lineage>
        <taxon>Eukaryota</taxon>
        <taxon>Fungi</taxon>
        <taxon>Dikarya</taxon>
        <taxon>Ascomycota</taxon>
        <taxon>Pezizomycotina</taxon>
        <taxon>Sordariomycetes</taxon>
        <taxon>Hypocreomycetidae</taxon>
        <taxon>Hypocreales</taxon>
        <taxon>Stachybotryaceae</taxon>
        <taxon>Stachybotrys</taxon>
    </lineage>
</organism>
<name>A0A084AV30_STACB</name>
<accession>A0A084AV30</accession>
<dbReference type="PROSITE" id="PS00497">
    <property type="entry name" value="TYROSINASE_1"/>
    <property type="match status" value="1"/>
</dbReference>
<evidence type="ECO:0000259" key="4">
    <source>
        <dbReference type="PROSITE" id="PS00497"/>
    </source>
</evidence>
<feature type="domain" description="Tyrosinase copper-binding" evidence="5">
    <location>
        <begin position="295"/>
        <end position="306"/>
    </location>
</feature>
<protein>
    <recommendedName>
        <fullName evidence="4 5">Tyrosinase copper-binding domain-containing protein</fullName>
    </recommendedName>
</protein>
<dbReference type="GO" id="GO:0046872">
    <property type="term" value="F:metal ion binding"/>
    <property type="evidence" value="ECO:0007669"/>
    <property type="project" value="UniProtKB-KW"/>
</dbReference>
<feature type="chain" id="PRO_5001771362" description="Tyrosinase copper-binding domain-containing protein" evidence="3">
    <location>
        <begin position="22"/>
        <end position="556"/>
    </location>
</feature>
<dbReference type="OrthoDB" id="6132182at2759"/>
<reference evidence="6 7" key="1">
    <citation type="journal article" date="2014" name="BMC Genomics">
        <title>Comparative genome sequencing reveals chemotype-specific gene clusters in the toxigenic black mold Stachybotrys.</title>
        <authorList>
            <person name="Semeiks J."/>
            <person name="Borek D."/>
            <person name="Otwinowski Z."/>
            <person name="Grishin N.V."/>
        </authorList>
    </citation>
    <scope>NUCLEOTIDE SEQUENCE [LARGE SCALE GENOMIC DNA]</scope>
    <source>
        <strain evidence="7">CBS 109288 / IBT 7711</strain>
    </source>
</reference>
<evidence type="ECO:0000256" key="2">
    <source>
        <dbReference type="SAM" id="MobiDB-lite"/>
    </source>
</evidence>
<keyword evidence="1" id="KW-0479">Metal-binding</keyword>
<dbReference type="Proteomes" id="UP000028045">
    <property type="component" value="Unassembled WGS sequence"/>
</dbReference>
<evidence type="ECO:0000313" key="6">
    <source>
        <dbReference type="EMBL" id="KEY69159.1"/>
    </source>
</evidence>
<dbReference type="AlphaFoldDB" id="A0A084AV30"/>
<dbReference type="PRINTS" id="PR00092">
    <property type="entry name" value="TYROSINASE"/>
</dbReference>
<dbReference type="EMBL" id="KL648535">
    <property type="protein sequence ID" value="KEY69159.1"/>
    <property type="molecule type" value="Genomic_DNA"/>
</dbReference>
<evidence type="ECO:0000256" key="3">
    <source>
        <dbReference type="SAM" id="SignalP"/>
    </source>
</evidence>
<dbReference type="Gene3D" id="1.10.1280.10">
    <property type="entry name" value="Di-copper center containing domain from catechol oxidase"/>
    <property type="match status" value="1"/>
</dbReference>
<feature type="compositionally biased region" description="Basic residues" evidence="2">
    <location>
        <begin position="541"/>
        <end position="556"/>
    </location>
</feature>
<feature type="signal peptide" evidence="3">
    <location>
        <begin position="1"/>
        <end position="21"/>
    </location>
</feature>
<dbReference type="SUPFAM" id="SSF48056">
    <property type="entry name" value="Di-copper centre-containing domain"/>
    <property type="match status" value="1"/>
</dbReference>
<gene>
    <name evidence="6" type="ORF">S7711_04941</name>
</gene>